<dbReference type="Gene3D" id="3.90.550.10">
    <property type="entry name" value="Spore Coat Polysaccharide Biosynthesis Protein SpsA, Chain A"/>
    <property type="match status" value="1"/>
</dbReference>
<dbReference type="SUPFAM" id="SSF53448">
    <property type="entry name" value="Nucleotide-diphospho-sugar transferases"/>
    <property type="match status" value="1"/>
</dbReference>
<accession>H1XS49</accession>
<dbReference type="KEGG" id="caby:Cabys_3404"/>
<dbReference type="Proteomes" id="UP000004671">
    <property type="component" value="Chromosome"/>
</dbReference>
<evidence type="ECO:0000259" key="1">
    <source>
        <dbReference type="Pfam" id="PF00535"/>
    </source>
</evidence>
<gene>
    <name evidence="2" type="ORF">Cabys_3404</name>
    <name evidence="3" type="ORF">Calab_0570</name>
</gene>
<dbReference type="HOGENOM" id="CLU_076555_0_1_0"/>
<dbReference type="RefSeq" id="WP_006927141.1">
    <property type="nucleotide sequence ID" value="NZ_CM001402.1"/>
</dbReference>
<protein>
    <submittedName>
        <fullName evidence="2">Glycosyl transferase family 2</fullName>
    </submittedName>
    <submittedName>
        <fullName evidence="3">Putative glycosyltransferase</fullName>
    </submittedName>
</protein>
<dbReference type="Proteomes" id="UP000183868">
    <property type="component" value="Chromosome"/>
</dbReference>
<proteinExistence type="predicted"/>
<evidence type="ECO:0000313" key="2">
    <source>
        <dbReference type="EMBL" id="APF20152.1"/>
    </source>
</evidence>
<organism evidence="3 4">
    <name type="scientific">Caldithrix abyssi DSM 13497</name>
    <dbReference type="NCBI Taxonomy" id="880073"/>
    <lineage>
        <taxon>Bacteria</taxon>
        <taxon>Pseudomonadati</taxon>
        <taxon>Calditrichota</taxon>
        <taxon>Calditrichia</taxon>
        <taxon>Calditrichales</taxon>
        <taxon>Calditrichaceae</taxon>
        <taxon>Caldithrix</taxon>
    </lineage>
</organism>
<evidence type="ECO:0000313" key="4">
    <source>
        <dbReference type="Proteomes" id="UP000004671"/>
    </source>
</evidence>
<evidence type="ECO:0000313" key="5">
    <source>
        <dbReference type="Proteomes" id="UP000183868"/>
    </source>
</evidence>
<keyword evidence="3" id="KW-0808">Transferase</keyword>
<evidence type="ECO:0000313" key="3">
    <source>
        <dbReference type="EMBL" id="EHO40213.1"/>
    </source>
</evidence>
<sequence length="297" mass="35087">MNFINKLYNKFRKHRQDEIRRIVRSEIIIQEIKRVAFSNKNSSFLNTSVRKEKIIVSFTTIKERIKNIYLVIESIAQQTMKPDKIVLWLSKKDFQDDNLPITLKWMMQRGLEVRYVEDIGPHTKLLYALKEFENYLIITIDDDIIYPIDLIENLYNTHKNYPKAICCNAAMLIKKDKKGNFLPYNEWPTITDRFMISDYLLPLGVDGVLYPSNSLDNMVFKQNLIKKLCPKADDIWFKIMSLKKGTEIILTGAYPDFSNYFIPLDTAYINALAQENIFKNLNDIQFQKCISYFNIKF</sequence>
<reference evidence="2 5" key="2">
    <citation type="submission" date="2016-11" db="EMBL/GenBank/DDBJ databases">
        <title>Genomic analysis of Caldithrix abyssi and proposal of a novel bacterial phylum Caldithrichaeota.</title>
        <authorList>
            <person name="Kublanov I."/>
            <person name="Sigalova O."/>
            <person name="Gavrilov S."/>
            <person name="Lebedinsky A."/>
            <person name="Ivanova N."/>
            <person name="Daum C."/>
            <person name="Reddy T."/>
            <person name="Klenk H.P."/>
            <person name="Goker M."/>
            <person name="Reva O."/>
            <person name="Miroshnichenko M."/>
            <person name="Kyprides N."/>
            <person name="Woyke T."/>
            <person name="Gelfand M."/>
        </authorList>
    </citation>
    <scope>NUCLEOTIDE SEQUENCE [LARGE SCALE GENOMIC DNA]</scope>
    <source>
        <strain evidence="2 5">LF13</strain>
    </source>
</reference>
<dbReference type="OrthoDB" id="5465469at2"/>
<reference evidence="3 4" key="1">
    <citation type="submission" date="2011-09" db="EMBL/GenBank/DDBJ databases">
        <title>The permanent draft genome of Caldithrix abyssi DSM 13497.</title>
        <authorList>
            <consortium name="US DOE Joint Genome Institute (JGI-PGF)"/>
            <person name="Lucas S."/>
            <person name="Han J."/>
            <person name="Lapidus A."/>
            <person name="Bruce D."/>
            <person name="Goodwin L."/>
            <person name="Pitluck S."/>
            <person name="Peters L."/>
            <person name="Kyrpides N."/>
            <person name="Mavromatis K."/>
            <person name="Ivanova N."/>
            <person name="Mikhailova N."/>
            <person name="Chertkov O."/>
            <person name="Detter J.C."/>
            <person name="Tapia R."/>
            <person name="Han C."/>
            <person name="Land M."/>
            <person name="Hauser L."/>
            <person name="Markowitz V."/>
            <person name="Cheng J.-F."/>
            <person name="Hugenholtz P."/>
            <person name="Woyke T."/>
            <person name="Wu D."/>
            <person name="Spring S."/>
            <person name="Brambilla E."/>
            <person name="Klenk H.-P."/>
            <person name="Eisen J.A."/>
        </authorList>
    </citation>
    <scope>NUCLEOTIDE SEQUENCE [LARGE SCALE GENOMIC DNA]</scope>
    <source>
        <strain evidence="3 4">DSM 13497</strain>
    </source>
</reference>
<dbReference type="Pfam" id="PF00535">
    <property type="entry name" value="Glycos_transf_2"/>
    <property type="match status" value="1"/>
</dbReference>
<name>H1XS49_CALAY</name>
<feature type="domain" description="Glycosyltransferase 2-like" evidence="1">
    <location>
        <begin position="63"/>
        <end position="191"/>
    </location>
</feature>
<dbReference type="GO" id="GO:0016740">
    <property type="term" value="F:transferase activity"/>
    <property type="evidence" value="ECO:0007669"/>
    <property type="project" value="UniProtKB-KW"/>
</dbReference>
<dbReference type="eggNOG" id="COG0463">
    <property type="taxonomic scope" value="Bacteria"/>
</dbReference>
<keyword evidence="4" id="KW-1185">Reference proteome</keyword>
<dbReference type="EMBL" id="CP018099">
    <property type="protein sequence ID" value="APF20152.1"/>
    <property type="molecule type" value="Genomic_DNA"/>
</dbReference>
<dbReference type="AlphaFoldDB" id="H1XS49"/>
<dbReference type="InterPro" id="IPR029044">
    <property type="entry name" value="Nucleotide-diphossugar_trans"/>
</dbReference>
<dbReference type="InterPro" id="IPR001173">
    <property type="entry name" value="Glyco_trans_2-like"/>
</dbReference>
<dbReference type="EMBL" id="CM001402">
    <property type="protein sequence ID" value="EHO40213.1"/>
    <property type="molecule type" value="Genomic_DNA"/>
</dbReference>
<dbReference type="PaxDb" id="880073-Calab_0570"/>
<dbReference type="STRING" id="880073.Cabys_3404"/>